<reference evidence="1 2" key="1">
    <citation type="submission" date="2019-08" db="EMBL/GenBank/DDBJ databases">
        <title>Seonamhaeicola sediminis sp. nov., isolated from marine sediment.</title>
        <authorList>
            <person name="Cao W.R."/>
        </authorList>
    </citation>
    <scope>NUCLEOTIDE SEQUENCE [LARGE SCALE GENOMIC DNA]</scope>
    <source>
        <strain evidence="1 2">B011</strain>
    </source>
</reference>
<evidence type="ECO:0000313" key="2">
    <source>
        <dbReference type="Proteomes" id="UP000323930"/>
    </source>
</evidence>
<dbReference type="Pfam" id="PF13715">
    <property type="entry name" value="CarbopepD_reg_2"/>
    <property type="match status" value="1"/>
</dbReference>
<keyword evidence="2" id="KW-1185">Reference proteome</keyword>
<evidence type="ECO:0000313" key="1">
    <source>
        <dbReference type="EMBL" id="TYA70126.1"/>
    </source>
</evidence>
<dbReference type="InterPro" id="IPR008969">
    <property type="entry name" value="CarboxyPept-like_regulatory"/>
</dbReference>
<accession>A0A5D0HFQ2</accession>
<dbReference type="OrthoDB" id="1164701at2"/>
<proteinExistence type="predicted"/>
<keyword evidence="1" id="KW-0121">Carboxypeptidase</keyword>
<comment type="caution">
    <text evidence="1">The sequence shown here is derived from an EMBL/GenBank/DDBJ whole genome shotgun (WGS) entry which is preliminary data.</text>
</comment>
<sequence>MMEMLLRTNLQPKVKLVLAFLFAFNSIVFAQQKIELEGVVKDENGYEVPYAAIGIPSKYLGTATTEDGSFYLQLSESNLSDILEVSSIGYVTYKIKVEDFLKLEEKVLILKEDIVSLDEVNILAPGDYVKNAIKGAKNTSLGTSHQLNMLYRRFSTEAGKSRFLVEHYIKVLDRGLTSPQYARVEVAEGRKSADYRFIKDKYPGHQVLNVANTNPFRKGINQKSYNWKKIGDSSYDGEDIVIIEGKGKKNKWRWIKLYIGVDTKGIYKIESSNLNSVWIYKKGPNGKLILSYHNRVWAKDKPINKMQQRLLNTSSDKVPVSYRHEAFVLGVETNKKKIKIGNYEGYKKDMGDIEIKYNPNFWNNFSIPPETAFYKKSVKELESIYGVPLESQFQSVNK</sequence>
<organism evidence="1 2">
    <name type="scientific">Seonamhaeicola marinus</name>
    <dbReference type="NCBI Taxonomy" id="1912246"/>
    <lineage>
        <taxon>Bacteria</taxon>
        <taxon>Pseudomonadati</taxon>
        <taxon>Bacteroidota</taxon>
        <taxon>Flavobacteriia</taxon>
        <taxon>Flavobacteriales</taxon>
        <taxon>Flavobacteriaceae</taxon>
    </lineage>
</organism>
<keyword evidence="1" id="KW-0645">Protease</keyword>
<dbReference type="Proteomes" id="UP000323930">
    <property type="component" value="Unassembled WGS sequence"/>
</dbReference>
<gene>
    <name evidence="1" type="ORF">FUA24_22850</name>
</gene>
<name>A0A5D0HFQ2_9FLAO</name>
<protein>
    <submittedName>
        <fullName evidence="1">Carboxypeptidase-like regulatory domain-containing protein</fullName>
    </submittedName>
</protein>
<dbReference type="AlphaFoldDB" id="A0A5D0HFQ2"/>
<dbReference type="EMBL" id="VSDQ01000729">
    <property type="protein sequence ID" value="TYA70126.1"/>
    <property type="molecule type" value="Genomic_DNA"/>
</dbReference>
<dbReference type="GO" id="GO:0004180">
    <property type="term" value="F:carboxypeptidase activity"/>
    <property type="evidence" value="ECO:0007669"/>
    <property type="project" value="UniProtKB-KW"/>
</dbReference>
<keyword evidence="1" id="KW-0378">Hydrolase</keyword>
<dbReference type="SUPFAM" id="SSF49464">
    <property type="entry name" value="Carboxypeptidase regulatory domain-like"/>
    <property type="match status" value="1"/>
</dbReference>